<sequence length="835" mass="89476">MTEQLDAGLVAERIAESDQLSAPSGDREIGRARRRKEDARLVTGRTTWTDNIQLPGMLYVTFLRSPMAHARITRVDTSAARARPGVVAALSGRDLADEQGSLPCAWPVTEDIVIPDHPPMAVEEVRYVGEAVACVVATDRYAAADALEEIEVDYEPLEAVVDMTEALTEGSPKVHETGNRAFTWRFAQGDVGAAFRDAPIVVERDYVQQRLIPTAMEPRAVVATTDGDSFTLYSATQIPHVLRVMLAMTTGIPEHRLRVVAPDVGGGFGSKLQVTAEEVLALLLTRRIGRPVKWTESRSEGNLTVHHGRDQLQRIRLAAERDGRLRAVQVELLADMGAYLMLVTPGVPLLGAFMYNGIYKMDAYDFTCTGVFTTKMPTDAYRGAGRPEATFAIERAMDELAHELGLDPVEVRRRNWIAHEEFPYTTVCGLTYDSGNYEAATDRALDLFGYDTLREEQARRRAEGDPIQLGIGVSTFTEMCGLAPSRVLGSLSYGAGGWEHASVRVLPTGKVEVVTGTSPHGQGHETAWSQIASDALGVPFEDVSVLHGDTAISHKGMDTYGSRSLVVGGIAVLSACEKVKDRARELAAHMLEASAEDVEFADGSFRVRGTSQGRTIQEVALAAFAAHDLPDGVEPGLDAETTFDPDNFSFPHGTHLCAVEVDTETGGTTIRSYVAVDDVGAVVNPLIVEGQVHGGIAQGIGQALFEEAIYDAEGNLLTTTMADYLVPTALDLPEFVTDRTETPATSNPLGVKGVGEAGTIASTPAVVNAVVDALRPYGVRDVRMPCTPERVWRAINSGTSGASGVSEASEGSHGSGAPQSSQGSRASEGFEGGGR</sequence>
<dbReference type="SUPFAM" id="SSF54665">
    <property type="entry name" value="CO dehydrogenase molybdoprotein N-domain-like"/>
    <property type="match status" value="1"/>
</dbReference>
<comment type="caution">
    <text evidence="5">The sequence shown here is derived from an EMBL/GenBank/DDBJ whole genome shotgun (WGS) entry which is preliminary data.</text>
</comment>
<dbReference type="InterPro" id="IPR008274">
    <property type="entry name" value="AldOxase/xan_DH_MoCoBD1"/>
</dbReference>
<organism evidence="5 6">
    <name type="scientific">Streptosporangium saharense</name>
    <dbReference type="NCBI Taxonomy" id="1706840"/>
    <lineage>
        <taxon>Bacteria</taxon>
        <taxon>Bacillati</taxon>
        <taxon>Actinomycetota</taxon>
        <taxon>Actinomycetes</taxon>
        <taxon>Streptosporangiales</taxon>
        <taxon>Streptosporangiaceae</taxon>
        <taxon>Streptosporangium</taxon>
    </lineage>
</organism>
<dbReference type="InterPro" id="IPR037165">
    <property type="entry name" value="AldOxase/xan_DH_Mopterin-bd_sf"/>
</dbReference>
<accession>A0A7W7QIB0</accession>
<reference evidence="5 6" key="1">
    <citation type="submission" date="2020-08" db="EMBL/GenBank/DDBJ databases">
        <title>Genomic Encyclopedia of Type Strains, Phase III (KMG-III): the genomes of soil and plant-associated and newly described type strains.</title>
        <authorList>
            <person name="Whitman W."/>
        </authorList>
    </citation>
    <scope>NUCLEOTIDE SEQUENCE [LARGE SCALE GENOMIC DNA]</scope>
    <source>
        <strain evidence="5 6">CECT 8840</strain>
    </source>
</reference>
<dbReference type="InterPro" id="IPR000674">
    <property type="entry name" value="Ald_Oxase/Xan_DH_a/b"/>
</dbReference>
<proteinExistence type="predicted"/>
<name>A0A7W7QIB0_9ACTN</name>
<dbReference type="GO" id="GO:0005506">
    <property type="term" value="F:iron ion binding"/>
    <property type="evidence" value="ECO:0007669"/>
    <property type="project" value="InterPro"/>
</dbReference>
<dbReference type="Pfam" id="PF01315">
    <property type="entry name" value="Ald_Xan_dh_C"/>
    <property type="match status" value="1"/>
</dbReference>
<dbReference type="PANTHER" id="PTHR11908">
    <property type="entry name" value="XANTHINE DEHYDROGENASE"/>
    <property type="match status" value="1"/>
</dbReference>
<evidence type="ECO:0000259" key="4">
    <source>
        <dbReference type="SMART" id="SM01008"/>
    </source>
</evidence>
<dbReference type="SUPFAM" id="SSF56003">
    <property type="entry name" value="Molybdenum cofactor-binding domain"/>
    <property type="match status" value="1"/>
</dbReference>
<evidence type="ECO:0000256" key="2">
    <source>
        <dbReference type="ARBA" id="ARBA00023002"/>
    </source>
</evidence>
<dbReference type="PANTHER" id="PTHR11908:SF132">
    <property type="entry name" value="ALDEHYDE OXIDASE 1-RELATED"/>
    <property type="match status" value="1"/>
</dbReference>
<dbReference type="InterPro" id="IPR046867">
    <property type="entry name" value="AldOxase/xan_DH_MoCoBD2"/>
</dbReference>
<evidence type="ECO:0000256" key="3">
    <source>
        <dbReference type="SAM" id="MobiDB-lite"/>
    </source>
</evidence>
<feature type="domain" description="Aldehyde oxidase/xanthine dehydrogenase a/b hammerhead" evidence="4">
    <location>
        <begin position="43"/>
        <end position="158"/>
    </location>
</feature>
<keyword evidence="6" id="KW-1185">Reference proteome</keyword>
<dbReference type="Pfam" id="PF02738">
    <property type="entry name" value="MoCoBD_1"/>
    <property type="match status" value="1"/>
</dbReference>
<evidence type="ECO:0000256" key="1">
    <source>
        <dbReference type="ARBA" id="ARBA00022505"/>
    </source>
</evidence>
<dbReference type="AlphaFoldDB" id="A0A7W7QIB0"/>
<evidence type="ECO:0000313" key="5">
    <source>
        <dbReference type="EMBL" id="MBB4914058.1"/>
    </source>
</evidence>
<dbReference type="RefSeq" id="WP_184712754.1">
    <property type="nucleotide sequence ID" value="NZ_JACHJP010000001.1"/>
</dbReference>
<dbReference type="Gene3D" id="3.30.365.10">
    <property type="entry name" value="Aldehyde oxidase/xanthine dehydrogenase, molybdopterin binding domain"/>
    <property type="match status" value="4"/>
</dbReference>
<dbReference type="GO" id="GO:0043885">
    <property type="term" value="F:anaerobic carbon-monoxide dehydrogenase activity"/>
    <property type="evidence" value="ECO:0007669"/>
    <property type="project" value="UniProtKB-EC"/>
</dbReference>
<feature type="compositionally biased region" description="Low complexity" evidence="3">
    <location>
        <begin position="797"/>
        <end position="817"/>
    </location>
</feature>
<dbReference type="InterPro" id="IPR016208">
    <property type="entry name" value="Ald_Oxase/xanthine_DH-like"/>
</dbReference>
<gene>
    <name evidence="5" type="ORF">FHS44_001130</name>
</gene>
<dbReference type="Pfam" id="PF20256">
    <property type="entry name" value="MoCoBD_2"/>
    <property type="match status" value="1"/>
</dbReference>
<evidence type="ECO:0000313" key="6">
    <source>
        <dbReference type="Proteomes" id="UP000552644"/>
    </source>
</evidence>
<protein>
    <submittedName>
        <fullName evidence="5">Carbon-monoxide dehydrogenase large subunit</fullName>
        <ecNumber evidence="5">1.2.7.4</ecNumber>
    </submittedName>
</protein>
<dbReference type="EMBL" id="JACHJP010000001">
    <property type="protein sequence ID" value="MBB4914058.1"/>
    <property type="molecule type" value="Genomic_DNA"/>
</dbReference>
<keyword evidence="1" id="KW-0500">Molybdenum</keyword>
<dbReference type="Proteomes" id="UP000552644">
    <property type="component" value="Unassembled WGS sequence"/>
</dbReference>
<dbReference type="SMART" id="SM01008">
    <property type="entry name" value="Ald_Xan_dh_C"/>
    <property type="match status" value="1"/>
</dbReference>
<dbReference type="EC" id="1.2.7.4" evidence="5"/>
<dbReference type="Gene3D" id="3.90.1170.50">
    <property type="entry name" value="Aldehyde oxidase/xanthine dehydrogenase, a/b hammerhead"/>
    <property type="match status" value="1"/>
</dbReference>
<keyword evidence="2 5" id="KW-0560">Oxidoreductase</keyword>
<dbReference type="InterPro" id="IPR036856">
    <property type="entry name" value="Ald_Oxase/Xan_DH_a/b_sf"/>
</dbReference>
<feature type="region of interest" description="Disordered" evidence="3">
    <location>
        <begin position="797"/>
        <end position="835"/>
    </location>
</feature>